<keyword evidence="2" id="KW-1185">Reference proteome</keyword>
<name>A0A7X0VCX3_9BACL</name>
<dbReference type="SUPFAM" id="SSF53850">
    <property type="entry name" value="Periplasmic binding protein-like II"/>
    <property type="match status" value="1"/>
</dbReference>
<comment type="caution">
    <text evidence="1">The sequence shown here is derived from an EMBL/GenBank/DDBJ whole genome shotgun (WGS) entry which is preliminary data.</text>
</comment>
<organism evidence="1 2">
    <name type="scientific">Cohnella nanjingensis</name>
    <dbReference type="NCBI Taxonomy" id="1387779"/>
    <lineage>
        <taxon>Bacteria</taxon>
        <taxon>Bacillati</taxon>
        <taxon>Bacillota</taxon>
        <taxon>Bacilli</taxon>
        <taxon>Bacillales</taxon>
        <taxon>Paenibacillaceae</taxon>
        <taxon>Cohnella</taxon>
    </lineage>
</organism>
<evidence type="ECO:0000313" key="1">
    <source>
        <dbReference type="EMBL" id="MBB6669355.1"/>
    </source>
</evidence>
<dbReference type="Gene3D" id="3.40.190.10">
    <property type="entry name" value="Periplasmic binding protein-like II"/>
    <property type="match status" value="2"/>
</dbReference>
<evidence type="ECO:0008006" key="3">
    <source>
        <dbReference type="Google" id="ProtNLM"/>
    </source>
</evidence>
<reference evidence="1 2" key="1">
    <citation type="submission" date="2020-08" db="EMBL/GenBank/DDBJ databases">
        <title>Cohnella phylogeny.</title>
        <authorList>
            <person name="Dunlap C."/>
        </authorList>
    </citation>
    <scope>NUCLEOTIDE SEQUENCE [LARGE SCALE GENOMIC DNA]</scope>
    <source>
        <strain evidence="1 2">DSM 28246</strain>
    </source>
</reference>
<proteinExistence type="predicted"/>
<gene>
    <name evidence="1" type="ORF">H7C19_01500</name>
</gene>
<accession>A0A7X0VCX3</accession>
<dbReference type="EMBL" id="JACJVP010000001">
    <property type="protein sequence ID" value="MBB6669355.1"/>
    <property type="molecule type" value="Genomic_DNA"/>
</dbReference>
<evidence type="ECO:0000313" key="2">
    <source>
        <dbReference type="Proteomes" id="UP000547209"/>
    </source>
</evidence>
<sequence length="150" mass="16946">MGFEGTTYEKKSDGTFDYIDSIKNPKDGLNFDQAVSKFLTWPGGGYAGIVRKQFFKGSEGTQASLDATKKVEPFVPKTIWSPFTFNAAENDVLTTSGGDINTYMEEMKTKFVTGKVPFSEWDNYVSKLKKMGLDKYVGVYKTAYERYQQK</sequence>
<dbReference type="Proteomes" id="UP000547209">
    <property type="component" value="Unassembled WGS sequence"/>
</dbReference>
<dbReference type="AlphaFoldDB" id="A0A7X0VCX3"/>
<protein>
    <recommendedName>
        <fullName evidence="3">Extracellular solute-binding protein</fullName>
    </recommendedName>
</protein>